<organism evidence="3 4">
    <name type="scientific">Cuscuta europaea</name>
    <name type="common">European dodder</name>
    <dbReference type="NCBI Taxonomy" id="41803"/>
    <lineage>
        <taxon>Eukaryota</taxon>
        <taxon>Viridiplantae</taxon>
        <taxon>Streptophyta</taxon>
        <taxon>Embryophyta</taxon>
        <taxon>Tracheophyta</taxon>
        <taxon>Spermatophyta</taxon>
        <taxon>Magnoliopsida</taxon>
        <taxon>eudicotyledons</taxon>
        <taxon>Gunneridae</taxon>
        <taxon>Pentapetalae</taxon>
        <taxon>asterids</taxon>
        <taxon>lamiids</taxon>
        <taxon>Solanales</taxon>
        <taxon>Convolvulaceae</taxon>
        <taxon>Cuscuteae</taxon>
        <taxon>Cuscuta</taxon>
        <taxon>Cuscuta subgen. Cuscuta</taxon>
    </lineage>
</organism>
<accession>A0A9P0ZT18</accession>
<feature type="domain" description="Retrotransposon Copia-like N-terminal" evidence="2">
    <location>
        <begin position="31"/>
        <end position="77"/>
    </location>
</feature>
<name>A0A9P0ZT18_CUSEU</name>
<dbReference type="PANTHER" id="PTHR37610:SF97">
    <property type="entry name" value="RETROTRANSPOSON GAG DOMAIN-CONTAINING PROTEIN"/>
    <property type="match status" value="1"/>
</dbReference>
<feature type="region of interest" description="Disordered" evidence="1">
    <location>
        <begin position="1"/>
        <end position="23"/>
    </location>
</feature>
<feature type="compositionally biased region" description="Basic and acidic residues" evidence="1">
    <location>
        <begin position="10"/>
        <end position="21"/>
    </location>
</feature>
<dbReference type="PANTHER" id="PTHR37610">
    <property type="entry name" value="CCHC-TYPE DOMAIN-CONTAINING PROTEIN"/>
    <property type="match status" value="1"/>
</dbReference>
<reference evidence="3" key="1">
    <citation type="submission" date="2022-07" db="EMBL/GenBank/DDBJ databases">
        <authorList>
            <person name="Macas J."/>
            <person name="Novak P."/>
            <person name="Neumann P."/>
        </authorList>
    </citation>
    <scope>NUCLEOTIDE SEQUENCE</scope>
</reference>
<dbReference type="InterPro" id="IPR029472">
    <property type="entry name" value="Copia-like_N"/>
</dbReference>
<evidence type="ECO:0000313" key="4">
    <source>
        <dbReference type="Proteomes" id="UP001152484"/>
    </source>
</evidence>
<sequence length="154" mass="17477">MAGETGSGEGGREQGERRKINDPSSPYYLSSSDFPGLHICAVVLKGESNYRKWATAMKNAFRAKRKLGFLDVTIKRPTNNERDLEDWHTVNSMAVGWIMTSADPAIRSNLAYMDIVCDLCPTELPDHKNSPEIPKRIKFLLDYSKTLKERDFYS</sequence>
<evidence type="ECO:0000256" key="1">
    <source>
        <dbReference type="SAM" id="MobiDB-lite"/>
    </source>
</evidence>
<comment type="caution">
    <text evidence="3">The sequence shown here is derived from an EMBL/GenBank/DDBJ whole genome shotgun (WGS) entry which is preliminary data.</text>
</comment>
<dbReference type="AlphaFoldDB" id="A0A9P0ZT18"/>
<dbReference type="Proteomes" id="UP001152484">
    <property type="component" value="Unassembled WGS sequence"/>
</dbReference>
<keyword evidence="4" id="KW-1185">Reference proteome</keyword>
<gene>
    <name evidence="3" type="ORF">CEURO_LOCUS19932</name>
</gene>
<dbReference type="Pfam" id="PF14244">
    <property type="entry name" value="Retrotran_gag_3"/>
    <property type="match status" value="1"/>
</dbReference>
<dbReference type="EMBL" id="CAMAPE010000060">
    <property type="protein sequence ID" value="CAH9113204.1"/>
    <property type="molecule type" value="Genomic_DNA"/>
</dbReference>
<evidence type="ECO:0000313" key="3">
    <source>
        <dbReference type="EMBL" id="CAH9113204.1"/>
    </source>
</evidence>
<evidence type="ECO:0000259" key="2">
    <source>
        <dbReference type="Pfam" id="PF14244"/>
    </source>
</evidence>
<protein>
    <recommendedName>
        <fullName evidence="2">Retrotransposon Copia-like N-terminal domain-containing protein</fullName>
    </recommendedName>
</protein>
<proteinExistence type="predicted"/>